<dbReference type="EMBL" id="JANQDX010000016">
    <property type="protein sequence ID" value="KAL0910022.1"/>
    <property type="molecule type" value="Genomic_DNA"/>
</dbReference>
<evidence type="ECO:0000313" key="2">
    <source>
        <dbReference type="Proteomes" id="UP001552299"/>
    </source>
</evidence>
<keyword evidence="2" id="KW-1185">Reference proteome</keyword>
<comment type="caution">
    <text evidence="1">The sequence shown here is derived from an EMBL/GenBank/DDBJ whole genome shotgun (WGS) entry which is preliminary data.</text>
</comment>
<organism evidence="1 2">
    <name type="scientific">Dendrobium thyrsiflorum</name>
    <name type="common">Pinecone-like raceme dendrobium</name>
    <name type="synonym">Orchid</name>
    <dbReference type="NCBI Taxonomy" id="117978"/>
    <lineage>
        <taxon>Eukaryota</taxon>
        <taxon>Viridiplantae</taxon>
        <taxon>Streptophyta</taxon>
        <taxon>Embryophyta</taxon>
        <taxon>Tracheophyta</taxon>
        <taxon>Spermatophyta</taxon>
        <taxon>Magnoliopsida</taxon>
        <taxon>Liliopsida</taxon>
        <taxon>Asparagales</taxon>
        <taxon>Orchidaceae</taxon>
        <taxon>Epidendroideae</taxon>
        <taxon>Malaxideae</taxon>
        <taxon>Dendrobiinae</taxon>
        <taxon>Dendrobium</taxon>
    </lineage>
</organism>
<accession>A0ABD0UB99</accession>
<gene>
    <name evidence="1" type="ORF">M5K25_020946</name>
</gene>
<proteinExistence type="predicted"/>
<sequence length="123" mass="13754">MLAALNLWEEPVESTVFRRRCKSWNEMRRQARSQKCIRAALDRRMKLHNTPFTVQLGRGASIQLANAIINTGDSEPTIRFGSLEFPIATVMAATVPIHGITIPGHTARSDSAEAYARRAYSVQ</sequence>
<reference evidence="1 2" key="1">
    <citation type="journal article" date="2024" name="Plant Biotechnol. J.">
        <title>Dendrobium thyrsiflorum genome and its molecular insights into genes involved in important horticultural traits.</title>
        <authorList>
            <person name="Chen B."/>
            <person name="Wang J.Y."/>
            <person name="Zheng P.J."/>
            <person name="Li K.L."/>
            <person name="Liang Y.M."/>
            <person name="Chen X.F."/>
            <person name="Zhang C."/>
            <person name="Zhao X."/>
            <person name="He X."/>
            <person name="Zhang G.Q."/>
            <person name="Liu Z.J."/>
            <person name="Xu Q."/>
        </authorList>
    </citation>
    <scope>NUCLEOTIDE SEQUENCE [LARGE SCALE GENOMIC DNA]</scope>
    <source>
        <strain evidence="1">GZMU011</strain>
    </source>
</reference>
<name>A0ABD0UB99_DENTH</name>
<evidence type="ECO:0000313" key="1">
    <source>
        <dbReference type="EMBL" id="KAL0910022.1"/>
    </source>
</evidence>
<dbReference type="Proteomes" id="UP001552299">
    <property type="component" value="Unassembled WGS sequence"/>
</dbReference>
<dbReference type="AlphaFoldDB" id="A0ABD0UB99"/>
<protein>
    <submittedName>
        <fullName evidence="1">Uncharacterized protein</fullName>
    </submittedName>
</protein>